<keyword evidence="4" id="KW-0964">Secreted</keyword>
<reference evidence="8" key="1">
    <citation type="journal article" date="2019" name="Int. J. Syst. Evol. Microbiol.">
        <title>The Global Catalogue of Microorganisms (GCM) 10K type strain sequencing project: providing services to taxonomists for standard genome sequencing and annotation.</title>
        <authorList>
            <consortium name="The Broad Institute Genomics Platform"/>
            <consortium name="The Broad Institute Genome Sequencing Center for Infectious Disease"/>
            <person name="Wu L."/>
            <person name="Ma J."/>
        </authorList>
    </citation>
    <scope>NUCLEOTIDE SEQUENCE [LARGE SCALE GENOMIC DNA]</scope>
    <source>
        <strain evidence="8">JCM 16603</strain>
    </source>
</reference>
<dbReference type="InterPro" id="IPR018511">
    <property type="entry name" value="Hemolysin-typ_Ca-bd_CS"/>
</dbReference>
<accession>A0ABP7RHW6</accession>
<evidence type="ECO:0000256" key="2">
    <source>
        <dbReference type="ARBA" id="ARBA00004613"/>
    </source>
</evidence>
<dbReference type="Gene3D" id="3.40.390.10">
    <property type="entry name" value="Collagenase (Catalytic Domain)"/>
    <property type="match status" value="1"/>
</dbReference>
<dbReference type="InterPro" id="IPR024079">
    <property type="entry name" value="MetalloPept_cat_dom_sf"/>
</dbReference>
<dbReference type="RefSeq" id="WP_344708500.1">
    <property type="nucleotide sequence ID" value="NZ_BAAAZD010000001.1"/>
</dbReference>
<name>A0ABP7RHW6_9SPHN</name>
<keyword evidence="7" id="KW-0482">Metalloprotease</keyword>
<dbReference type="EMBL" id="BAAAZD010000001">
    <property type="protein sequence ID" value="GAA3997762.1"/>
    <property type="molecule type" value="Genomic_DNA"/>
</dbReference>
<dbReference type="InterPro" id="IPR013858">
    <property type="entry name" value="Peptidase_M10B_C"/>
</dbReference>
<keyword evidence="5" id="KW-0677">Repeat</keyword>
<proteinExistence type="inferred from homology"/>
<dbReference type="Pfam" id="PF00353">
    <property type="entry name" value="HemolysinCabind"/>
    <property type="match status" value="1"/>
</dbReference>
<protein>
    <submittedName>
        <fullName evidence="7">Serralysin family metalloprotease AprA</fullName>
    </submittedName>
</protein>
<dbReference type="Proteomes" id="UP001501310">
    <property type="component" value="Unassembled WGS sequence"/>
</dbReference>
<evidence type="ECO:0000256" key="4">
    <source>
        <dbReference type="ARBA" id="ARBA00022525"/>
    </source>
</evidence>
<dbReference type="SMART" id="SM00235">
    <property type="entry name" value="ZnMc"/>
    <property type="match status" value="1"/>
</dbReference>
<comment type="cofactor">
    <cofactor evidence="1">
        <name>Ca(2+)</name>
        <dbReference type="ChEBI" id="CHEBI:29108"/>
    </cofactor>
</comment>
<evidence type="ECO:0000256" key="1">
    <source>
        <dbReference type="ARBA" id="ARBA00001913"/>
    </source>
</evidence>
<evidence type="ECO:0000259" key="6">
    <source>
        <dbReference type="SMART" id="SM00235"/>
    </source>
</evidence>
<comment type="similarity">
    <text evidence="3">Belongs to the peptidase M10B family.</text>
</comment>
<keyword evidence="7" id="KW-0378">Hydrolase</keyword>
<dbReference type="InterPro" id="IPR034033">
    <property type="entry name" value="Serralysin-like"/>
</dbReference>
<dbReference type="Gene3D" id="2.150.10.10">
    <property type="entry name" value="Serralysin-like metalloprotease, C-terminal"/>
    <property type="match status" value="1"/>
</dbReference>
<evidence type="ECO:0000313" key="7">
    <source>
        <dbReference type="EMBL" id="GAA3997762.1"/>
    </source>
</evidence>
<organism evidence="7 8">
    <name type="scientific">Sphingomonas humi</name>
    <dbReference type="NCBI Taxonomy" id="335630"/>
    <lineage>
        <taxon>Bacteria</taxon>
        <taxon>Pseudomonadati</taxon>
        <taxon>Pseudomonadota</taxon>
        <taxon>Alphaproteobacteria</taxon>
        <taxon>Sphingomonadales</taxon>
        <taxon>Sphingomonadaceae</taxon>
        <taxon>Sphingomonas</taxon>
    </lineage>
</organism>
<evidence type="ECO:0000256" key="5">
    <source>
        <dbReference type="ARBA" id="ARBA00022737"/>
    </source>
</evidence>
<dbReference type="CDD" id="cd04277">
    <property type="entry name" value="ZnMc_serralysin_like"/>
    <property type="match status" value="1"/>
</dbReference>
<evidence type="ECO:0000313" key="8">
    <source>
        <dbReference type="Proteomes" id="UP001501310"/>
    </source>
</evidence>
<dbReference type="SUPFAM" id="SSF55486">
    <property type="entry name" value="Metalloproteases ('zincins'), catalytic domain"/>
    <property type="match status" value="1"/>
</dbReference>
<dbReference type="InterPro" id="IPR006026">
    <property type="entry name" value="Peptidase_Metallo"/>
</dbReference>
<feature type="domain" description="Peptidase metallopeptidase" evidence="6">
    <location>
        <begin position="48"/>
        <end position="229"/>
    </location>
</feature>
<comment type="caution">
    <text evidence="7">The sequence shown here is derived from an EMBL/GenBank/DDBJ whole genome shotgun (WGS) entry which is preliminary data.</text>
</comment>
<keyword evidence="7" id="KW-0645">Protease</keyword>
<dbReference type="GO" id="GO:0008237">
    <property type="term" value="F:metallopeptidase activity"/>
    <property type="evidence" value="ECO:0007669"/>
    <property type="project" value="UniProtKB-KW"/>
</dbReference>
<comment type="subcellular location">
    <subcellularLocation>
        <location evidence="2">Secreted</location>
    </subcellularLocation>
</comment>
<dbReference type="InterPro" id="IPR001343">
    <property type="entry name" value="Hemolysn_Ca-bd"/>
</dbReference>
<dbReference type="Pfam" id="PF08548">
    <property type="entry name" value="Peptidase_M10_C"/>
    <property type="match status" value="2"/>
</dbReference>
<keyword evidence="8" id="KW-1185">Reference proteome</keyword>
<dbReference type="InterPro" id="IPR011049">
    <property type="entry name" value="Serralysin-like_metalloprot_C"/>
</dbReference>
<dbReference type="PRINTS" id="PR00313">
    <property type="entry name" value="CABNDNGRPT"/>
</dbReference>
<gene>
    <name evidence="7" type="primary">aprA</name>
    <name evidence="7" type="ORF">GCM10022211_04110</name>
</gene>
<sequence length="527" mass="56164">MPVLKHSAVDGVVGRPQGASLDPKAGETYAGKPVYTLDQVVGQIDSGARLTDGNGIITYTFLTKDQLTGLYNNPTIGFSAAAGLSPFSEVQKAEARLSIQLWDDLIPFKFAESNGTGADISFANSLDPAQAYAYYPEKTGWKFQSDVFINDPYVDNVTNLWFGGGGYGSTTLVHEIGHTLGLSHPGDYNYDPALDLTYANYAEYAQDSTQYSIMSYWDGDVTGQFTRNWLTQQVAYAQTPMLHDVLTIQTMYGKDLTTRAGDTVYGFNSTADRLVFDFAKNPYPNVTIYDAGGVDTLDLSGFKAGNFIDLHAGSFSSVGQAIPTIAEVNAARDALGDQLSINFRDWTQKDLDAAVRTVLPAISKAIAGDTGVTGVNATEYMNLSIAYGTTIENAIGGSGRDVIWGNEVANRLDGGDGDDVLNGFEGADTLFGGRGNDTFKFTVVEKGDIIADFARGDRIDLSGIDANANAARDQAFSWIGGKAFSGAAGELRYSGGLIEGDVNGDGVADFSVKLLGAPVLGTSDFIF</sequence>
<dbReference type="PROSITE" id="PS00330">
    <property type="entry name" value="HEMOLYSIN_CALCIUM"/>
    <property type="match status" value="1"/>
</dbReference>
<evidence type="ECO:0000256" key="3">
    <source>
        <dbReference type="ARBA" id="ARBA00009490"/>
    </source>
</evidence>
<dbReference type="SUPFAM" id="SSF51120">
    <property type="entry name" value="beta-Roll"/>
    <property type="match status" value="1"/>
</dbReference>